<dbReference type="InterPro" id="IPR012340">
    <property type="entry name" value="NA-bd_OB-fold"/>
</dbReference>
<gene>
    <name evidence="4" type="ORF">BA92_14840</name>
    <name evidence="3" type="ORF">IE90_14815</name>
</gene>
<feature type="domain" description="S1 motif" evidence="2">
    <location>
        <begin position="71"/>
        <end position="133"/>
    </location>
</feature>
<dbReference type="Proteomes" id="UP000031980">
    <property type="component" value="Unassembled WGS sequence"/>
</dbReference>
<dbReference type="EMBL" id="JPIT01000039">
    <property type="protein sequence ID" value="KIO42550.1"/>
    <property type="molecule type" value="Genomic_DNA"/>
</dbReference>
<dbReference type="InterPro" id="IPR036388">
    <property type="entry name" value="WH-like_DNA-bd_sf"/>
</dbReference>
<dbReference type="Gene3D" id="2.40.50.140">
    <property type="entry name" value="Nucleic acid-binding proteins"/>
    <property type="match status" value="2"/>
</dbReference>
<dbReference type="Pfam" id="PF17783">
    <property type="entry name" value="WHD_CvfB"/>
    <property type="match status" value="1"/>
</dbReference>
<organism evidence="4 6">
    <name type="scientific">Sanguibacteroides justesenii</name>
    <dbReference type="NCBI Taxonomy" id="1547597"/>
    <lineage>
        <taxon>Bacteria</taxon>
        <taxon>Pseudomonadati</taxon>
        <taxon>Bacteroidota</taxon>
        <taxon>Bacteroidia</taxon>
        <taxon>Bacteroidales</taxon>
        <taxon>Porphyromonadaceae</taxon>
        <taxon>Sanguibacteroides</taxon>
    </lineage>
</organism>
<evidence type="ECO:0000313" key="6">
    <source>
        <dbReference type="Proteomes" id="UP000031980"/>
    </source>
</evidence>
<dbReference type="Gene3D" id="1.10.10.10">
    <property type="entry name" value="Winged helix-like DNA-binding domain superfamily/Winged helix DNA-binding domain"/>
    <property type="match status" value="1"/>
</dbReference>
<protein>
    <submittedName>
        <fullName evidence="4">GntR family transcriptional regulator</fullName>
    </submittedName>
</protein>
<dbReference type="RefSeq" id="WP_041504594.1">
    <property type="nucleotide sequence ID" value="NZ_JPIT01000039.1"/>
</dbReference>
<dbReference type="PANTHER" id="PTHR37296:SF1">
    <property type="entry name" value="CONSERVED VIRULENCE FACTOR B"/>
    <property type="match status" value="1"/>
</dbReference>
<dbReference type="Proteomes" id="UP000031937">
    <property type="component" value="Unassembled WGS sequence"/>
</dbReference>
<evidence type="ECO:0000256" key="1">
    <source>
        <dbReference type="PIRNR" id="PIRNR012524"/>
    </source>
</evidence>
<comment type="similarity">
    <text evidence="1">Belongs to the CvfB family.</text>
</comment>
<evidence type="ECO:0000313" key="3">
    <source>
        <dbReference type="EMBL" id="KIO42550.1"/>
    </source>
</evidence>
<dbReference type="GO" id="GO:0003676">
    <property type="term" value="F:nucleic acid binding"/>
    <property type="evidence" value="ECO:0007669"/>
    <property type="project" value="InterPro"/>
</dbReference>
<dbReference type="PANTHER" id="PTHR37296">
    <property type="entry name" value="CONSERVED VIRULENCE FACTOR B"/>
    <property type="match status" value="1"/>
</dbReference>
<evidence type="ECO:0000259" key="2">
    <source>
        <dbReference type="SMART" id="SM00316"/>
    </source>
</evidence>
<dbReference type="InterPro" id="IPR003029">
    <property type="entry name" value="S1_domain"/>
</dbReference>
<accession>A0A0C3RAQ2</accession>
<dbReference type="InterPro" id="IPR040764">
    <property type="entry name" value="CvfB_WH"/>
</dbReference>
<dbReference type="EMBL" id="JPIU01000051">
    <property type="protein sequence ID" value="KIO42636.1"/>
    <property type="molecule type" value="Genomic_DNA"/>
</dbReference>
<name>A0A0C3RAQ2_9PORP</name>
<evidence type="ECO:0000313" key="5">
    <source>
        <dbReference type="Proteomes" id="UP000031937"/>
    </source>
</evidence>
<reference evidence="3 5" key="2">
    <citation type="submission" date="2014-07" db="EMBL/GenBank/DDBJ databases">
        <title>Porphyromonadaceae bacterium OUH 334697 = ATCC BAA-2682 = DSM 28341 draft genome.</title>
        <authorList>
            <person name="Sydenham T.V."/>
            <person name="Hasman H."/>
            <person name="Justesen U.S."/>
        </authorList>
    </citation>
    <scope>NUCLEOTIDE SEQUENCE [LARGE SCALE GENOMIC DNA]</scope>
    <source>
        <strain evidence="3 5">OUH 334697</strain>
    </source>
</reference>
<dbReference type="OrthoDB" id="9801597at2"/>
<dbReference type="SMART" id="SM00316">
    <property type="entry name" value="S1"/>
    <property type="match status" value="3"/>
</dbReference>
<sequence length="280" mass="32029">MIKLGEYNILKVVKEVDFGLYLDGGEYWGEILLPRGENAPKEVREGDELEVFIYFDSEDRIIATMNKPKAIVGDFALLKVVGTSKVGAFLDWGLRKDLLVPFREQRENMIVGREYLVYVYVDQVTDRIVASSKWHKFLNQEPADYKEGEEVELLIARRTDLGYSVVVNGEHEAVIYRNEIFQPLTVGERVTGYIKNLRGDGKIDCILQKNDGHQQVDRLSQLILTKLEENGGVLVVSDKSAPEDIYRLFGCSKKNYKKAVGGLFKQRRVEIGEHELKLIR</sequence>
<comment type="caution">
    <text evidence="4">The sequence shown here is derived from an EMBL/GenBank/DDBJ whole genome shotgun (WGS) entry which is preliminary data.</text>
</comment>
<dbReference type="InterPro" id="IPR014464">
    <property type="entry name" value="CvfB_fam"/>
</dbReference>
<keyword evidence="6" id="KW-1185">Reference proteome</keyword>
<dbReference type="Pfam" id="PF13509">
    <property type="entry name" value="S1_2"/>
    <property type="match status" value="1"/>
</dbReference>
<evidence type="ECO:0000313" key="4">
    <source>
        <dbReference type="EMBL" id="KIO42636.1"/>
    </source>
</evidence>
<dbReference type="AlphaFoldDB" id="A0A0C3RAQ2"/>
<dbReference type="InterPro" id="IPR039566">
    <property type="entry name" value="CvfB_S1_st"/>
</dbReference>
<feature type="domain" description="S1 motif" evidence="2">
    <location>
        <begin position="146"/>
        <end position="208"/>
    </location>
</feature>
<dbReference type="PIRSF" id="PIRSF012524">
    <property type="entry name" value="YitL_S1"/>
    <property type="match status" value="1"/>
</dbReference>
<proteinExistence type="inferred from homology"/>
<feature type="domain" description="S1 motif" evidence="2">
    <location>
        <begin position="3"/>
        <end position="66"/>
    </location>
</feature>
<reference evidence="4 6" key="1">
    <citation type="submission" date="2014-07" db="EMBL/GenBank/DDBJ databases">
        <title>Porphyromonadaceae bacterium OUH 308042 = ATCC BAA-2681 = DSM 28342 draft genome.</title>
        <authorList>
            <person name="Sydenham T.V."/>
            <person name="Hasman H."/>
            <person name="Justensen U.S."/>
        </authorList>
    </citation>
    <scope>NUCLEOTIDE SEQUENCE [LARGE SCALE GENOMIC DNA]</scope>
    <source>
        <strain evidence="4 6">OUH 308042</strain>
    </source>
</reference>